<dbReference type="SUPFAM" id="SSF55424">
    <property type="entry name" value="FAD/NAD-linked reductases, dimerisation (C-terminal) domain"/>
    <property type="match status" value="1"/>
</dbReference>
<feature type="domain" description="Pyridine nucleotide-disulphide oxidoreductase dimerisation" evidence="10">
    <location>
        <begin position="343"/>
        <end position="450"/>
    </location>
</feature>
<dbReference type="SUPFAM" id="SSF51905">
    <property type="entry name" value="FAD/NAD(P)-binding domain"/>
    <property type="match status" value="1"/>
</dbReference>
<comment type="caution">
    <text evidence="12">The sequence shown here is derived from an EMBL/GenBank/DDBJ whole genome shotgun (WGS) entry which is preliminary data.</text>
</comment>
<dbReference type="PANTHER" id="PTHR43014:SF2">
    <property type="entry name" value="MERCURIC REDUCTASE"/>
    <property type="match status" value="1"/>
</dbReference>
<keyword evidence="4 9" id="KW-0274">FAD</keyword>
<dbReference type="InterPro" id="IPR004099">
    <property type="entry name" value="Pyr_nucl-diS_OxRdtase_dimer"/>
</dbReference>
<evidence type="ECO:0000256" key="1">
    <source>
        <dbReference type="ARBA" id="ARBA00001974"/>
    </source>
</evidence>
<protein>
    <submittedName>
        <fullName evidence="12">FAD-dependent oxidoreductase</fullName>
    </submittedName>
</protein>
<dbReference type="Proteomes" id="UP001230156">
    <property type="component" value="Unassembled WGS sequence"/>
</dbReference>
<dbReference type="PROSITE" id="PS00076">
    <property type="entry name" value="PYRIDINE_REDOX_1"/>
    <property type="match status" value="1"/>
</dbReference>
<dbReference type="InterPro" id="IPR001100">
    <property type="entry name" value="Pyr_nuc-diS_OxRdtase"/>
</dbReference>
<evidence type="ECO:0000256" key="2">
    <source>
        <dbReference type="ARBA" id="ARBA00007532"/>
    </source>
</evidence>
<dbReference type="InterPro" id="IPR016156">
    <property type="entry name" value="FAD/NAD-linked_Rdtase_dimer_sf"/>
</dbReference>
<dbReference type="PANTHER" id="PTHR43014">
    <property type="entry name" value="MERCURIC REDUCTASE"/>
    <property type="match status" value="1"/>
</dbReference>
<dbReference type="PIRSF" id="PIRSF000350">
    <property type="entry name" value="Mercury_reductase_MerA"/>
    <property type="match status" value="1"/>
</dbReference>
<evidence type="ECO:0000313" key="12">
    <source>
        <dbReference type="EMBL" id="MDQ7250693.1"/>
    </source>
</evidence>
<dbReference type="RefSeq" id="WP_379960317.1">
    <property type="nucleotide sequence ID" value="NZ_JAUYVI010000007.1"/>
</dbReference>
<dbReference type="InterPro" id="IPR012999">
    <property type="entry name" value="Pyr_OxRdtase_I_AS"/>
</dbReference>
<keyword evidence="5" id="KW-0521">NADP</keyword>
<dbReference type="InterPro" id="IPR036188">
    <property type="entry name" value="FAD/NAD-bd_sf"/>
</dbReference>
<dbReference type="Pfam" id="PF07992">
    <property type="entry name" value="Pyr_redox_2"/>
    <property type="match status" value="1"/>
</dbReference>
<comment type="similarity">
    <text evidence="2 9">Belongs to the class-I pyridine nucleotide-disulfide oxidoreductase family.</text>
</comment>
<evidence type="ECO:0000256" key="3">
    <source>
        <dbReference type="ARBA" id="ARBA00022630"/>
    </source>
</evidence>
<evidence type="ECO:0000256" key="6">
    <source>
        <dbReference type="ARBA" id="ARBA00023002"/>
    </source>
</evidence>
<dbReference type="PRINTS" id="PR00368">
    <property type="entry name" value="FADPNR"/>
</dbReference>
<dbReference type="Pfam" id="PF02852">
    <property type="entry name" value="Pyr_redox_dim"/>
    <property type="match status" value="1"/>
</dbReference>
<keyword evidence="7" id="KW-1015">Disulfide bond</keyword>
<evidence type="ECO:0000256" key="8">
    <source>
        <dbReference type="ARBA" id="ARBA00023284"/>
    </source>
</evidence>
<keyword evidence="8 9" id="KW-0676">Redox-active center</keyword>
<evidence type="ECO:0000256" key="9">
    <source>
        <dbReference type="RuleBase" id="RU003691"/>
    </source>
</evidence>
<dbReference type="InterPro" id="IPR023753">
    <property type="entry name" value="FAD/NAD-binding_dom"/>
</dbReference>
<organism evidence="12 13">
    <name type="scientific">Dongia sedimenti</name>
    <dbReference type="NCBI Taxonomy" id="3064282"/>
    <lineage>
        <taxon>Bacteria</taxon>
        <taxon>Pseudomonadati</taxon>
        <taxon>Pseudomonadota</taxon>
        <taxon>Alphaproteobacteria</taxon>
        <taxon>Rhodospirillales</taxon>
        <taxon>Dongiaceae</taxon>
        <taxon>Dongia</taxon>
    </lineage>
</organism>
<dbReference type="PRINTS" id="PR00411">
    <property type="entry name" value="PNDRDTASEI"/>
</dbReference>
<dbReference type="Gene3D" id="3.50.50.60">
    <property type="entry name" value="FAD/NAD(P)-binding domain"/>
    <property type="match status" value="2"/>
</dbReference>
<dbReference type="Gene3D" id="3.30.390.30">
    <property type="match status" value="1"/>
</dbReference>
<dbReference type="EMBL" id="JAUYVI010000007">
    <property type="protein sequence ID" value="MDQ7250693.1"/>
    <property type="molecule type" value="Genomic_DNA"/>
</dbReference>
<reference evidence="13" key="1">
    <citation type="submission" date="2023-08" db="EMBL/GenBank/DDBJ databases">
        <title>Rhodospirillaceae gen. nov., a novel taxon isolated from the Yangtze River Yuezi River estuary sludge.</title>
        <authorList>
            <person name="Ruan L."/>
        </authorList>
    </citation>
    <scope>NUCLEOTIDE SEQUENCE [LARGE SCALE GENOMIC DNA]</scope>
    <source>
        <strain evidence="13">R-7</strain>
    </source>
</reference>
<evidence type="ECO:0000256" key="7">
    <source>
        <dbReference type="ARBA" id="ARBA00023157"/>
    </source>
</evidence>
<sequence length="475" mass="49764">MSEALSFDICVIGAGSGGLSVAAGAAQLGARTALIEGGKMGGDCLNVGCVPSKSLIAAADAAATGRRGAAFGVDFPAPMVDWTRIRAHIDGVIAAIAPHDSVERFESLGVRVIRAWAKFVGPNTVEADGRRITAKRFVLAVGSSPAVPNIPGLDTVPYLTNETIFEAAGPMRHLLIVGGGPIGAELAQAHARLGIAVTVIEQGRLLSRDDPALVDVVREALQQDGVTLQEGRAVKRVARRGDDVALTLDGEEILGSHLLVAVGRRPNLDRLDLAAARIARSPRGILVDRRLRTSNRRIFAIGDCADLPGTGPLAFTHVAGYHAGIVIRNALFRLPARIDPSLVPRVTYTDPELAAVGLSMDEAKARFPGCKVFESLFRDNDRARAARATEGLIRVAAAANGGILGVAIVGRGAGELLAPWCLALRQGLKLSAMADLLLPYPTLGEASKRAAGQYYAARLFGAGTRRLVGALLRLP</sequence>
<name>A0ABU0YVM0_9PROT</name>
<evidence type="ECO:0000256" key="5">
    <source>
        <dbReference type="ARBA" id="ARBA00022857"/>
    </source>
</evidence>
<proteinExistence type="inferred from homology"/>
<keyword evidence="3 9" id="KW-0285">Flavoprotein</keyword>
<evidence type="ECO:0000256" key="4">
    <source>
        <dbReference type="ARBA" id="ARBA00022827"/>
    </source>
</evidence>
<feature type="domain" description="FAD/NAD(P)-binding" evidence="11">
    <location>
        <begin position="7"/>
        <end position="319"/>
    </location>
</feature>
<gene>
    <name evidence="12" type="ORF">Q8A70_23590</name>
</gene>
<evidence type="ECO:0000259" key="10">
    <source>
        <dbReference type="Pfam" id="PF02852"/>
    </source>
</evidence>
<accession>A0ABU0YVM0</accession>
<comment type="cofactor">
    <cofactor evidence="1">
        <name>FAD</name>
        <dbReference type="ChEBI" id="CHEBI:57692"/>
    </cofactor>
</comment>
<keyword evidence="6 9" id="KW-0560">Oxidoreductase</keyword>
<keyword evidence="13" id="KW-1185">Reference proteome</keyword>
<evidence type="ECO:0000313" key="13">
    <source>
        <dbReference type="Proteomes" id="UP001230156"/>
    </source>
</evidence>
<evidence type="ECO:0000259" key="11">
    <source>
        <dbReference type="Pfam" id="PF07992"/>
    </source>
</evidence>